<dbReference type="AlphaFoldDB" id="A0A820F416"/>
<sequence length="290" mass="33088">MGGDGPDFIGRFSTTAKLDLFNRDNSTLQSILKWYQFKLGEKKIGELLAIFELVEINPETREAETTFKLKEIPITTDNYPPTSYITKLMKNKIYQIPLSLIPAVKTYQIEILFWGLRECRTLNLQSIQEAEITIECAGARATRTIKNVQKYPNFESSPTEADTYALLLNLPNDDKFWPHLSIRCVQHRLFGMKEIAGNLVVTNLQKYLEKPIHRSTPNDQAAADAVNELSKRIPYNFTRVRRSIIDAYEASLTPQNESLRKTKLVKFESNAGRDREDGDSQASIIHADSL</sequence>
<dbReference type="Proteomes" id="UP000663874">
    <property type="component" value="Unassembled WGS sequence"/>
</dbReference>
<comment type="subcellular location">
    <subcellularLocation>
        <location evidence="1">Membrane</location>
    </subcellularLocation>
</comment>
<dbReference type="EMBL" id="CAJOBE010023658">
    <property type="protein sequence ID" value="CAF4258315.1"/>
    <property type="molecule type" value="Genomic_DNA"/>
</dbReference>
<evidence type="ECO:0000256" key="3">
    <source>
        <dbReference type="ARBA" id="ARBA00022737"/>
    </source>
</evidence>
<dbReference type="GO" id="GO:0016020">
    <property type="term" value="C:membrane"/>
    <property type="evidence" value="ECO:0007669"/>
    <property type="project" value="UniProtKB-SubCell"/>
</dbReference>
<protein>
    <submittedName>
        <fullName evidence="7">Uncharacterized protein</fullName>
    </submittedName>
</protein>
<keyword evidence="3" id="KW-0677">Repeat</keyword>
<evidence type="ECO:0000313" key="8">
    <source>
        <dbReference type="Proteomes" id="UP000663874"/>
    </source>
</evidence>
<organism evidence="7 8">
    <name type="scientific">Rotaria sordida</name>
    <dbReference type="NCBI Taxonomy" id="392033"/>
    <lineage>
        <taxon>Eukaryota</taxon>
        <taxon>Metazoa</taxon>
        <taxon>Spiralia</taxon>
        <taxon>Gnathifera</taxon>
        <taxon>Rotifera</taxon>
        <taxon>Eurotatoria</taxon>
        <taxon>Bdelloidea</taxon>
        <taxon>Philodinida</taxon>
        <taxon>Philodinidae</taxon>
        <taxon>Rotaria</taxon>
    </lineage>
</organism>
<dbReference type="GO" id="GO:0007009">
    <property type="term" value="P:plasma membrane organization"/>
    <property type="evidence" value="ECO:0007669"/>
    <property type="project" value="TreeGrafter"/>
</dbReference>
<feature type="region of interest" description="Disordered" evidence="6">
    <location>
        <begin position="270"/>
        <end position="290"/>
    </location>
</feature>
<proteinExistence type="predicted"/>
<evidence type="ECO:0000256" key="1">
    <source>
        <dbReference type="ARBA" id="ARBA00004370"/>
    </source>
</evidence>
<dbReference type="PANTHER" id="PTHR12546:SF60">
    <property type="entry name" value="MISFIRE, ISOFORM F"/>
    <property type="match status" value="1"/>
</dbReference>
<keyword evidence="4" id="KW-1133">Transmembrane helix</keyword>
<keyword evidence="2" id="KW-0812">Transmembrane</keyword>
<dbReference type="InterPro" id="IPR037721">
    <property type="entry name" value="Ferlin"/>
</dbReference>
<name>A0A820F416_9BILA</name>
<evidence type="ECO:0000313" key="7">
    <source>
        <dbReference type="EMBL" id="CAF4258315.1"/>
    </source>
</evidence>
<accession>A0A820F416</accession>
<evidence type="ECO:0000256" key="6">
    <source>
        <dbReference type="SAM" id="MobiDB-lite"/>
    </source>
</evidence>
<reference evidence="7" key="1">
    <citation type="submission" date="2021-02" db="EMBL/GenBank/DDBJ databases">
        <authorList>
            <person name="Nowell W R."/>
        </authorList>
    </citation>
    <scope>NUCLEOTIDE SEQUENCE</scope>
</reference>
<evidence type="ECO:0000256" key="2">
    <source>
        <dbReference type="ARBA" id="ARBA00022692"/>
    </source>
</evidence>
<gene>
    <name evidence="7" type="ORF">FNK824_LOCUS38951</name>
</gene>
<comment type="caution">
    <text evidence="7">The sequence shown here is derived from an EMBL/GenBank/DDBJ whole genome shotgun (WGS) entry which is preliminary data.</text>
</comment>
<evidence type="ECO:0000256" key="5">
    <source>
        <dbReference type="ARBA" id="ARBA00023136"/>
    </source>
</evidence>
<keyword evidence="5" id="KW-0472">Membrane</keyword>
<evidence type="ECO:0000256" key="4">
    <source>
        <dbReference type="ARBA" id="ARBA00022989"/>
    </source>
</evidence>
<dbReference type="PANTHER" id="PTHR12546">
    <property type="entry name" value="FER-1-LIKE"/>
    <property type="match status" value="1"/>
</dbReference>
<feature type="non-terminal residue" evidence="7">
    <location>
        <position position="1"/>
    </location>
</feature>